<dbReference type="EMBL" id="AACS02000008">
    <property type="protein sequence ID" value="EFI27123.1"/>
    <property type="molecule type" value="Genomic_DNA"/>
</dbReference>
<proteinExistence type="predicted"/>
<dbReference type="Proteomes" id="UP000001861">
    <property type="component" value="Unassembled WGS sequence"/>
</dbReference>
<feature type="region of interest" description="Disordered" evidence="1">
    <location>
        <begin position="1"/>
        <end position="41"/>
    </location>
</feature>
<evidence type="ECO:0000256" key="1">
    <source>
        <dbReference type="SAM" id="MobiDB-lite"/>
    </source>
</evidence>
<name>D6RP11_COPC7</name>
<keyword evidence="3" id="KW-1185">Reference proteome</keyword>
<dbReference type="KEGG" id="cci:CC1G_14948"/>
<dbReference type="HOGENOM" id="CLU_2263600_0_0_1"/>
<protein>
    <submittedName>
        <fullName evidence="2">Uncharacterized protein</fullName>
    </submittedName>
</protein>
<comment type="caution">
    <text evidence="2">The sequence shown here is derived from an EMBL/GenBank/DDBJ whole genome shotgun (WGS) entry which is preliminary data.</text>
</comment>
<accession>D6RP11</accession>
<dbReference type="AlphaFoldDB" id="D6RP11"/>
<organism evidence="2 3">
    <name type="scientific">Coprinopsis cinerea (strain Okayama-7 / 130 / ATCC MYA-4618 / FGSC 9003)</name>
    <name type="common">Inky cap fungus</name>
    <name type="synonym">Hormographiella aspergillata</name>
    <dbReference type="NCBI Taxonomy" id="240176"/>
    <lineage>
        <taxon>Eukaryota</taxon>
        <taxon>Fungi</taxon>
        <taxon>Dikarya</taxon>
        <taxon>Basidiomycota</taxon>
        <taxon>Agaricomycotina</taxon>
        <taxon>Agaricomycetes</taxon>
        <taxon>Agaricomycetidae</taxon>
        <taxon>Agaricales</taxon>
        <taxon>Agaricineae</taxon>
        <taxon>Psathyrellaceae</taxon>
        <taxon>Coprinopsis</taxon>
    </lineage>
</organism>
<evidence type="ECO:0000313" key="3">
    <source>
        <dbReference type="Proteomes" id="UP000001861"/>
    </source>
</evidence>
<evidence type="ECO:0000313" key="2">
    <source>
        <dbReference type="EMBL" id="EFI27123.1"/>
    </source>
</evidence>
<reference evidence="2 3" key="1">
    <citation type="journal article" date="2010" name="Proc. Natl. Acad. Sci. U.S.A.">
        <title>Insights into evolution of multicellular fungi from the assembled chromosomes of the mushroom Coprinopsis cinerea (Coprinus cinereus).</title>
        <authorList>
            <person name="Stajich J.E."/>
            <person name="Wilke S.K."/>
            <person name="Ahren D."/>
            <person name="Au C.H."/>
            <person name="Birren B.W."/>
            <person name="Borodovsky M."/>
            <person name="Burns C."/>
            <person name="Canback B."/>
            <person name="Casselton L.A."/>
            <person name="Cheng C.K."/>
            <person name="Deng J."/>
            <person name="Dietrich F.S."/>
            <person name="Fargo D.C."/>
            <person name="Farman M.L."/>
            <person name="Gathman A.C."/>
            <person name="Goldberg J."/>
            <person name="Guigo R."/>
            <person name="Hoegger P.J."/>
            <person name="Hooker J.B."/>
            <person name="Huggins A."/>
            <person name="James T.Y."/>
            <person name="Kamada T."/>
            <person name="Kilaru S."/>
            <person name="Kodira C."/>
            <person name="Kues U."/>
            <person name="Kupfer D."/>
            <person name="Kwan H.S."/>
            <person name="Lomsadze A."/>
            <person name="Li W."/>
            <person name="Lilly W.W."/>
            <person name="Ma L.J."/>
            <person name="Mackey A.J."/>
            <person name="Manning G."/>
            <person name="Martin F."/>
            <person name="Muraguchi H."/>
            <person name="Natvig D.O."/>
            <person name="Palmerini H."/>
            <person name="Ramesh M.A."/>
            <person name="Rehmeyer C.J."/>
            <person name="Roe B.A."/>
            <person name="Shenoy N."/>
            <person name="Stanke M."/>
            <person name="Ter-Hovhannisyan V."/>
            <person name="Tunlid A."/>
            <person name="Velagapudi R."/>
            <person name="Vision T.J."/>
            <person name="Zeng Q."/>
            <person name="Zolan M.E."/>
            <person name="Pukkila P.J."/>
        </authorList>
    </citation>
    <scope>NUCLEOTIDE SEQUENCE [LARGE SCALE GENOMIC DNA]</scope>
    <source>
        <strain evidence="3">Okayama-7 / 130 / ATCC MYA-4618 / FGSC 9003</strain>
    </source>
</reference>
<dbReference type="InParanoid" id="D6RP11"/>
<dbReference type="GeneID" id="9378127"/>
<feature type="region of interest" description="Disordered" evidence="1">
    <location>
        <begin position="81"/>
        <end position="103"/>
    </location>
</feature>
<dbReference type="VEuPathDB" id="FungiDB:CC1G_14948"/>
<dbReference type="RefSeq" id="XP_002910617.1">
    <property type="nucleotide sequence ID" value="XM_002910571.1"/>
</dbReference>
<gene>
    <name evidence="2" type="ORF">CC1G_14948</name>
</gene>
<sequence length="103" mass="11340">MSPSWHKWWRPRLQLPEKTHQSRPSRAKHNINQPSRQTLAPFPGPIALTSRVPGNTPLALVYMTSTGPIFVDEHALGVGMRDSYGEHGEGGGGWSQEASPSVE</sequence>